<dbReference type="InterPro" id="IPR042100">
    <property type="entry name" value="Bug_dom1"/>
</dbReference>
<evidence type="ECO:0000256" key="2">
    <source>
        <dbReference type="SAM" id="SignalP"/>
    </source>
</evidence>
<gene>
    <name evidence="3" type="ORF">NOV72_02057</name>
</gene>
<dbReference type="AlphaFoldDB" id="A0A2U3I3V4"/>
<dbReference type="PANTHER" id="PTHR42928:SF5">
    <property type="entry name" value="BLR1237 PROTEIN"/>
    <property type="match status" value="1"/>
</dbReference>
<evidence type="ECO:0000256" key="1">
    <source>
        <dbReference type="ARBA" id="ARBA00006987"/>
    </source>
</evidence>
<dbReference type="InterPro" id="IPR005064">
    <property type="entry name" value="BUG"/>
</dbReference>
<dbReference type="PANTHER" id="PTHR42928">
    <property type="entry name" value="TRICARBOXYLATE-BINDING PROTEIN"/>
    <property type="match status" value="1"/>
</dbReference>
<dbReference type="Proteomes" id="UP000238169">
    <property type="component" value="Unassembled WGS sequence"/>
</dbReference>
<evidence type="ECO:0000313" key="4">
    <source>
        <dbReference type="Proteomes" id="UP000238169"/>
    </source>
</evidence>
<dbReference type="Pfam" id="PF03401">
    <property type="entry name" value="TctC"/>
    <property type="match status" value="1"/>
</dbReference>
<evidence type="ECO:0000313" key="3">
    <source>
        <dbReference type="EMBL" id="SPB14826.1"/>
    </source>
</evidence>
<accession>A0A2U3I3V4</accession>
<keyword evidence="4" id="KW-1185">Reference proteome</keyword>
<dbReference type="RefSeq" id="WP_245932981.1">
    <property type="nucleotide sequence ID" value="NZ_OGTP01000005.1"/>
</dbReference>
<dbReference type="PIRSF" id="PIRSF017082">
    <property type="entry name" value="YflP"/>
    <property type="match status" value="1"/>
</dbReference>
<dbReference type="Gene3D" id="3.40.190.10">
    <property type="entry name" value="Periplasmic binding protein-like II"/>
    <property type="match status" value="1"/>
</dbReference>
<feature type="chain" id="PRO_5015663302" description="Tripartite tricarboxylate transporter family receptor" evidence="2">
    <location>
        <begin position="26"/>
        <end position="325"/>
    </location>
</feature>
<organism evidence="3 4">
    <name type="scientific">Caballeronia novacaledonica</name>
    <dbReference type="NCBI Taxonomy" id="1544861"/>
    <lineage>
        <taxon>Bacteria</taxon>
        <taxon>Pseudomonadati</taxon>
        <taxon>Pseudomonadota</taxon>
        <taxon>Betaproteobacteria</taxon>
        <taxon>Burkholderiales</taxon>
        <taxon>Burkholderiaceae</taxon>
        <taxon>Caballeronia</taxon>
    </lineage>
</organism>
<sequence>MTRLTRLIAGVIISATVAAPLGAWAADDFPTRSIRVIVPVAAGGWGDVTTRVICQRLGEILGQSIIVDNRTGAGGLVGIRYTKEQPADGYTLMSTGSTLAIQQSLNKEPGYDALKDFIDVGTMVRSPALIVTSSKSTYKSLSDLLKDAKEKPGTISYGSAGVGTTTHIAAAMLLKKAGVQMQHVPYKGNGAAMPDVIAGRVSFLIDAYGSSQPGLNGGLLRALAVTSDAPVSVLPNLPTAAQQGVPGFSYYYWLALFAPAGTPPDRVKKLSDALAKTLNDPKIKSRLQSEGTEPFYASPTESEAFLRKDLETTSQVIKDTGIPKQ</sequence>
<protein>
    <recommendedName>
        <fullName evidence="5">Tripartite tricarboxylate transporter family receptor</fullName>
    </recommendedName>
</protein>
<keyword evidence="2" id="KW-0732">Signal</keyword>
<comment type="similarity">
    <text evidence="1">Belongs to the UPF0065 (bug) family.</text>
</comment>
<dbReference type="EMBL" id="OGTP01000005">
    <property type="protein sequence ID" value="SPB14826.1"/>
    <property type="molecule type" value="Genomic_DNA"/>
</dbReference>
<proteinExistence type="inferred from homology"/>
<reference evidence="4" key="1">
    <citation type="submission" date="2018-01" db="EMBL/GenBank/DDBJ databases">
        <authorList>
            <person name="Peeters C."/>
        </authorList>
    </citation>
    <scope>NUCLEOTIDE SEQUENCE [LARGE SCALE GENOMIC DNA]</scope>
</reference>
<dbReference type="SUPFAM" id="SSF53850">
    <property type="entry name" value="Periplasmic binding protein-like II"/>
    <property type="match status" value="1"/>
</dbReference>
<feature type="signal peptide" evidence="2">
    <location>
        <begin position="1"/>
        <end position="25"/>
    </location>
</feature>
<dbReference type="Gene3D" id="3.40.190.150">
    <property type="entry name" value="Bordetella uptake gene, domain 1"/>
    <property type="match status" value="1"/>
</dbReference>
<name>A0A2U3I3V4_9BURK</name>
<evidence type="ECO:0008006" key="5">
    <source>
        <dbReference type="Google" id="ProtNLM"/>
    </source>
</evidence>
<dbReference type="CDD" id="cd07012">
    <property type="entry name" value="PBP2_Bug_TTT"/>
    <property type="match status" value="1"/>
</dbReference>